<dbReference type="PANTHER" id="PTHR43829">
    <property type="entry name" value="AQUAPORIN OR AQUAGLYCEROPORIN RELATED"/>
    <property type="match status" value="1"/>
</dbReference>
<dbReference type="InterPro" id="IPR000425">
    <property type="entry name" value="MIP"/>
</dbReference>
<keyword evidence="5 8" id="KW-1133">Transmembrane helix</keyword>
<gene>
    <name evidence="9" type="ORF">PHYBLDRAFT_60581</name>
</gene>
<protein>
    <submittedName>
        <fullName evidence="9">Uncharacterized protein</fullName>
    </submittedName>
</protein>
<evidence type="ECO:0000313" key="9">
    <source>
        <dbReference type="EMBL" id="OAD77449.1"/>
    </source>
</evidence>
<dbReference type="Gene3D" id="1.20.1080.10">
    <property type="entry name" value="Glycerol uptake facilitator protein"/>
    <property type="match status" value="1"/>
</dbReference>
<keyword evidence="4 7" id="KW-0812">Transmembrane</keyword>
<feature type="transmembrane region" description="Helical" evidence="8">
    <location>
        <begin position="106"/>
        <end position="131"/>
    </location>
</feature>
<comment type="similarity">
    <text evidence="2 7">Belongs to the MIP/aquaporin (TC 1.A.8) family.</text>
</comment>
<feature type="transmembrane region" description="Helical" evidence="8">
    <location>
        <begin position="143"/>
        <end position="167"/>
    </location>
</feature>
<keyword evidence="10" id="KW-1185">Reference proteome</keyword>
<feature type="transmembrane region" description="Helical" evidence="8">
    <location>
        <begin position="280"/>
        <end position="304"/>
    </location>
</feature>
<evidence type="ECO:0000256" key="4">
    <source>
        <dbReference type="ARBA" id="ARBA00022692"/>
    </source>
</evidence>
<dbReference type="PANTHER" id="PTHR43829:SF9">
    <property type="entry name" value="AQUAPORIN-9"/>
    <property type="match status" value="1"/>
</dbReference>
<dbReference type="InParanoid" id="A0A167P877"/>
<evidence type="ECO:0000256" key="3">
    <source>
        <dbReference type="ARBA" id="ARBA00022448"/>
    </source>
</evidence>
<keyword evidence="6 8" id="KW-0472">Membrane</keyword>
<feature type="transmembrane region" description="Helical" evidence="8">
    <location>
        <begin position="67"/>
        <end position="86"/>
    </location>
</feature>
<dbReference type="InterPro" id="IPR023271">
    <property type="entry name" value="Aquaporin-like"/>
</dbReference>
<keyword evidence="3 7" id="KW-0813">Transport</keyword>
<dbReference type="EMBL" id="KV440974">
    <property type="protein sequence ID" value="OAD77449.1"/>
    <property type="molecule type" value="Genomic_DNA"/>
</dbReference>
<dbReference type="GO" id="GO:0015250">
    <property type="term" value="F:water channel activity"/>
    <property type="evidence" value="ECO:0007669"/>
    <property type="project" value="TreeGrafter"/>
</dbReference>
<dbReference type="GO" id="GO:0005886">
    <property type="term" value="C:plasma membrane"/>
    <property type="evidence" value="ECO:0007669"/>
    <property type="project" value="TreeGrafter"/>
</dbReference>
<dbReference type="PRINTS" id="PR00783">
    <property type="entry name" value="MINTRINSICP"/>
</dbReference>
<evidence type="ECO:0000256" key="2">
    <source>
        <dbReference type="ARBA" id="ARBA00006175"/>
    </source>
</evidence>
<dbReference type="InterPro" id="IPR022357">
    <property type="entry name" value="MIP_CS"/>
</dbReference>
<dbReference type="NCBIfam" id="TIGR00861">
    <property type="entry name" value="MIP"/>
    <property type="match status" value="1"/>
</dbReference>
<dbReference type="PROSITE" id="PS00221">
    <property type="entry name" value="MIP"/>
    <property type="match status" value="1"/>
</dbReference>
<dbReference type="SUPFAM" id="SSF81338">
    <property type="entry name" value="Aquaporin-like"/>
    <property type="match status" value="1"/>
</dbReference>
<dbReference type="VEuPathDB" id="FungiDB:PHYBLDRAFT_60581"/>
<evidence type="ECO:0000313" key="10">
    <source>
        <dbReference type="Proteomes" id="UP000077315"/>
    </source>
</evidence>
<feature type="transmembrane region" description="Helical" evidence="8">
    <location>
        <begin position="187"/>
        <end position="214"/>
    </location>
</feature>
<comment type="subcellular location">
    <subcellularLocation>
        <location evidence="1">Membrane</location>
        <topology evidence="1">Multi-pass membrane protein</topology>
    </subcellularLocation>
</comment>
<reference evidence="10" key="1">
    <citation type="submission" date="2015-06" db="EMBL/GenBank/DDBJ databases">
        <title>Expansion of signal transduction pathways in fungi by whole-genome duplication.</title>
        <authorList>
            <consortium name="DOE Joint Genome Institute"/>
            <person name="Corrochano L.M."/>
            <person name="Kuo A."/>
            <person name="Marcet-Houben M."/>
            <person name="Polaino S."/>
            <person name="Salamov A."/>
            <person name="Villalobos J.M."/>
            <person name="Alvarez M.I."/>
            <person name="Avalos J."/>
            <person name="Benito E.P."/>
            <person name="Benoit I."/>
            <person name="Burger G."/>
            <person name="Camino L.P."/>
            <person name="Canovas D."/>
            <person name="Cerda-Olmedo E."/>
            <person name="Cheng J.-F."/>
            <person name="Dominguez A."/>
            <person name="Elias M."/>
            <person name="Eslava A.P."/>
            <person name="Glaser F."/>
            <person name="Grimwood J."/>
            <person name="Gutierrez G."/>
            <person name="Heitman J."/>
            <person name="Henrissat B."/>
            <person name="Iturriaga E.A."/>
            <person name="Lang B.F."/>
            <person name="Lavin J.L."/>
            <person name="Lee S."/>
            <person name="Li W."/>
            <person name="Lindquist E."/>
            <person name="Lopez-Garcia S."/>
            <person name="Luque E.M."/>
            <person name="Marcos A.T."/>
            <person name="Martin J."/>
            <person name="McCluskey K."/>
            <person name="Medina H.R."/>
            <person name="Miralles-Duran A."/>
            <person name="Miyazaki A."/>
            <person name="Munoz-Torres E."/>
            <person name="Oguiza J.A."/>
            <person name="Ohm R."/>
            <person name="Olmedo M."/>
            <person name="Orejas M."/>
            <person name="Ortiz-Castellanos L."/>
            <person name="Pisabarro A.G."/>
            <person name="Rodriguez-Romero J."/>
            <person name="Ruiz-Herrera J."/>
            <person name="Ruiz-Vazquez R."/>
            <person name="Sanz C."/>
            <person name="Schackwitz W."/>
            <person name="Schmutz J."/>
            <person name="Shahriari M."/>
            <person name="Shelest E."/>
            <person name="Silva-Franco F."/>
            <person name="Soanes D."/>
            <person name="Syed K."/>
            <person name="Tagua V.G."/>
            <person name="Talbot N.J."/>
            <person name="Thon M."/>
            <person name="De vries R.P."/>
            <person name="Wiebenga A."/>
            <person name="Yadav J.S."/>
            <person name="Braun E.L."/>
            <person name="Baker S."/>
            <person name="Garre V."/>
            <person name="Horwitz B."/>
            <person name="Torres-Martinez S."/>
            <person name="Idnurm A."/>
            <person name="Herrera-Estrella A."/>
            <person name="Gabaldon T."/>
            <person name="Grigoriev I.V."/>
        </authorList>
    </citation>
    <scope>NUCLEOTIDE SEQUENCE [LARGE SCALE GENOMIC DNA]</scope>
    <source>
        <strain evidence="10">NRRL 1555(-)</strain>
    </source>
</reference>
<name>A0A167P877_PHYB8</name>
<evidence type="ECO:0000256" key="6">
    <source>
        <dbReference type="ARBA" id="ARBA00023136"/>
    </source>
</evidence>
<sequence length="306" mass="32745">MPPSVLESSPLQTTGPIKFNNVNHQKNNSLNLQDFPNYSDLENANEGGKYNRFLRTIKQWRFQHREFLAEFIGTFILVLLIDGVAAEQTLFGTKSWLTSSFGTGLAVLSGICLSGHISGGHINPAVTLAFWAFSGFPTRKVPVYITAQIAGAFTAAAVLYSVILPAITEFDGGVRQIEGPLSTAGIFATYSPLYVGTGAAVASEVVGTALLLLIIMSSGHPNNLPFVTSQGFVIGIGVIIICLSIGYTSGFSLNPARDIGPRLFTALAGWGFDVFTVHNYYSLVPIFAPLLGAMIGALTFVIFVDQ</sequence>
<evidence type="ECO:0000256" key="1">
    <source>
        <dbReference type="ARBA" id="ARBA00004141"/>
    </source>
</evidence>
<dbReference type="AlphaFoldDB" id="A0A167P877"/>
<evidence type="ECO:0000256" key="8">
    <source>
        <dbReference type="SAM" id="Phobius"/>
    </source>
</evidence>
<evidence type="ECO:0000256" key="5">
    <source>
        <dbReference type="ARBA" id="ARBA00022989"/>
    </source>
</evidence>
<dbReference type="STRING" id="763407.A0A167P877"/>
<dbReference type="RefSeq" id="XP_018295489.1">
    <property type="nucleotide sequence ID" value="XM_018440664.1"/>
</dbReference>
<dbReference type="GeneID" id="29001570"/>
<evidence type="ECO:0000256" key="7">
    <source>
        <dbReference type="RuleBase" id="RU000477"/>
    </source>
</evidence>
<dbReference type="GO" id="GO:0015254">
    <property type="term" value="F:glycerol channel activity"/>
    <property type="evidence" value="ECO:0007669"/>
    <property type="project" value="TreeGrafter"/>
</dbReference>
<dbReference type="OrthoDB" id="3222at2759"/>
<dbReference type="Pfam" id="PF00230">
    <property type="entry name" value="MIP"/>
    <property type="match status" value="1"/>
</dbReference>
<proteinExistence type="inferred from homology"/>
<feature type="transmembrane region" description="Helical" evidence="8">
    <location>
        <begin position="226"/>
        <end position="247"/>
    </location>
</feature>
<dbReference type="InterPro" id="IPR050363">
    <property type="entry name" value="MIP/Aquaporin"/>
</dbReference>
<organism evidence="9 10">
    <name type="scientific">Phycomyces blakesleeanus (strain ATCC 8743b / DSM 1359 / FGSC 10004 / NBRC 33097 / NRRL 1555)</name>
    <dbReference type="NCBI Taxonomy" id="763407"/>
    <lineage>
        <taxon>Eukaryota</taxon>
        <taxon>Fungi</taxon>
        <taxon>Fungi incertae sedis</taxon>
        <taxon>Mucoromycota</taxon>
        <taxon>Mucoromycotina</taxon>
        <taxon>Mucoromycetes</taxon>
        <taxon>Mucorales</taxon>
        <taxon>Phycomycetaceae</taxon>
        <taxon>Phycomyces</taxon>
    </lineage>
</organism>
<accession>A0A167P877</accession>
<dbReference type="Proteomes" id="UP000077315">
    <property type="component" value="Unassembled WGS sequence"/>
</dbReference>